<feature type="compositionally biased region" description="Basic and acidic residues" evidence="1">
    <location>
        <begin position="48"/>
        <end position="81"/>
    </location>
</feature>
<evidence type="ECO:0000313" key="2">
    <source>
        <dbReference type="EMBL" id="SCU70237.1"/>
    </source>
</evidence>
<dbReference type="RefSeq" id="XP_067081085.1">
    <property type="nucleotide sequence ID" value="XM_067224984.1"/>
</dbReference>
<protein>
    <submittedName>
        <fullName evidence="2">SRP40, C-terminal domain containing protein, putative</fullName>
    </submittedName>
</protein>
<dbReference type="EMBL" id="CZPT02001398">
    <property type="protein sequence ID" value="SCU70237.1"/>
    <property type="molecule type" value="Genomic_DNA"/>
</dbReference>
<dbReference type="AlphaFoldDB" id="A0A1G4ID91"/>
<comment type="caution">
    <text evidence="2">The sequence shown here is derived from an EMBL/GenBank/DDBJ whole genome shotgun (WGS) entry which is preliminary data.</text>
</comment>
<keyword evidence="3" id="KW-1185">Reference proteome</keyword>
<gene>
    <name evidence="2" type="ORF">TEOVI_000181000</name>
</gene>
<name>A0A1G4ID91_TRYEQ</name>
<dbReference type="GeneID" id="92375750"/>
<dbReference type="PANTHER" id="PTHR37541">
    <property type="entry name" value="SRP40_C DOMAIN-CONTAINING PROTEIN"/>
    <property type="match status" value="1"/>
</dbReference>
<accession>A0A1G4ID91</accession>
<organism evidence="2 3">
    <name type="scientific">Trypanosoma equiperdum</name>
    <dbReference type="NCBI Taxonomy" id="5694"/>
    <lineage>
        <taxon>Eukaryota</taxon>
        <taxon>Discoba</taxon>
        <taxon>Euglenozoa</taxon>
        <taxon>Kinetoplastea</taxon>
        <taxon>Metakinetoplastina</taxon>
        <taxon>Trypanosomatida</taxon>
        <taxon>Trypanosomatidae</taxon>
        <taxon>Trypanosoma</taxon>
    </lineage>
</organism>
<reference evidence="2" key="1">
    <citation type="submission" date="2016-09" db="EMBL/GenBank/DDBJ databases">
        <authorList>
            <person name="Hebert L."/>
            <person name="Moumen B."/>
        </authorList>
    </citation>
    <scope>NUCLEOTIDE SEQUENCE [LARGE SCALE GENOMIC DNA]</scope>
    <source>
        <strain evidence="2">OVI</strain>
    </source>
</reference>
<evidence type="ECO:0000313" key="3">
    <source>
        <dbReference type="Proteomes" id="UP000195570"/>
    </source>
</evidence>
<dbReference type="Proteomes" id="UP000195570">
    <property type="component" value="Unassembled WGS sequence"/>
</dbReference>
<feature type="compositionally biased region" description="Acidic residues" evidence="1">
    <location>
        <begin position="1"/>
        <end position="10"/>
    </location>
</feature>
<proteinExistence type="predicted"/>
<evidence type="ECO:0000256" key="1">
    <source>
        <dbReference type="SAM" id="MobiDB-lite"/>
    </source>
</evidence>
<dbReference type="VEuPathDB" id="TriTrypDB:TEOVI_000181000"/>
<dbReference type="PANTHER" id="PTHR37541:SF1">
    <property type="entry name" value="LISH DOMAIN-CONTAINING PROTEIN"/>
    <property type="match status" value="1"/>
</dbReference>
<feature type="region of interest" description="Disordered" evidence="1">
    <location>
        <begin position="1"/>
        <end position="104"/>
    </location>
</feature>
<sequence length="104" mass="11300">MPESDSDGEEVQQNANGKRSIGDDEEGEDEPVRKFIRNENGNGRGRGRGRDFGDRGGRGFGDRGGRGFGDRGGRGFGDRGGRGFGRPSPSFDNNRNTTRFDDSD</sequence>